<evidence type="ECO:0000256" key="8">
    <source>
        <dbReference type="SAM" id="Phobius"/>
    </source>
</evidence>
<evidence type="ECO:0000256" key="6">
    <source>
        <dbReference type="ARBA" id="ARBA00022989"/>
    </source>
</evidence>
<evidence type="ECO:0000256" key="4">
    <source>
        <dbReference type="ARBA" id="ARBA00022475"/>
    </source>
</evidence>
<evidence type="ECO:0000256" key="1">
    <source>
        <dbReference type="ARBA" id="ARBA00004651"/>
    </source>
</evidence>
<gene>
    <name evidence="9" type="ORF">NWF35_09105</name>
</gene>
<accession>A0ABT8IMT1</accession>
<dbReference type="EMBL" id="JANRHH010000035">
    <property type="protein sequence ID" value="MDN4594058.1"/>
    <property type="molecule type" value="Genomic_DNA"/>
</dbReference>
<proteinExistence type="inferred from homology"/>
<name>A0ABT8IMT1_9BACL</name>
<feature type="transmembrane region" description="Helical" evidence="8">
    <location>
        <begin position="261"/>
        <end position="279"/>
    </location>
</feature>
<dbReference type="CDD" id="cd06550">
    <property type="entry name" value="TM_ABC_iron-siderophores_like"/>
    <property type="match status" value="1"/>
</dbReference>
<dbReference type="PANTHER" id="PTHR30472">
    <property type="entry name" value="FERRIC ENTEROBACTIN TRANSPORT SYSTEM PERMEASE PROTEIN"/>
    <property type="match status" value="1"/>
</dbReference>
<keyword evidence="3" id="KW-0813">Transport</keyword>
<feature type="transmembrane region" description="Helical" evidence="8">
    <location>
        <begin position="72"/>
        <end position="89"/>
    </location>
</feature>
<keyword evidence="5 8" id="KW-0812">Transmembrane</keyword>
<evidence type="ECO:0000313" key="9">
    <source>
        <dbReference type="EMBL" id="MDN4594058.1"/>
    </source>
</evidence>
<dbReference type="InterPro" id="IPR000522">
    <property type="entry name" value="ABC_transptr_permease_BtuC"/>
</dbReference>
<feature type="transmembrane region" description="Helical" evidence="8">
    <location>
        <begin position="161"/>
        <end position="183"/>
    </location>
</feature>
<dbReference type="RefSeq" id="WP_301238736.1">
    <property type="nucleotide sequence ID" value="NZ_JANRHH010000035.1"/>
</dbReference>
<reference evidence="9" key="1">
    <citation type="submission" date="2022-08" db="EMBL/GenBank/DDBJ databases">
        <title>Polycladomyces zharkentsis sp. nov., a novel thermophilic CMC and starch-degrading bacterium isolated from a geothermal spring in Kazakhstan.</title>
        <authorList>
            <person name="Mashzhan A."/>
            <person name="Kistaubaeva A."/>
            <person name="Javier-Lopez R."/>
            <person name="Birkeland N.-K."/>
        </authorList>
    </citation>
    <scope>NUCLEOTIDE SEQUENCE</scope>
    <source>
        <strain evidence="9">KSR 13</strain>
    </source>
</reference>
<evidence type="ECO:0000313" key="10">
    <source>
        <dbReference type="Proteomes" id="UP001174196"/>
    </source>
</evidence>
<keyword evidence="10" id="KW-1185">Reference proteome</keyword>
<evidence type="ECO:0000256" key="5">
    <source>
        <dbReference type="ARBA" id="ARBA00022692"/>
    </source>
</evidence>
<protein>
    <submittedName>
        <fullName evidence="9">Iron ABC transporter permease</fullName>
    </submittedName>
</protein>
<evidence type="ECO:0000256" key="7">
    <source>
        <dbReference type="ARBA" id="ARBA00023136"/>
    </source>
</evidence>
<organism evidence="9 10">
    <name type="scientific">Polycladomyces subterraneus</name>
    <dbReference type="NCBI Taxonomy" id="1016997"/>
    <lineage>
        <taxon>Bacteria</taxon>
        <taxon>Bacillati</taxon>
        <taxon>Bacillota</taxon>
        <taxon>Bacilli</taxon>
        <taxon>Bacillales</taxon>
        <taxon>Thermoactinomycetaceae</taxon>
        <taxon>Polycladomyces</taxon>
    </lineage>
</organism>
<feature type="transmembrane region" description="Helical" evidence="8">
    <location>
        <begin position="291"/>
        <end position="313"/>
    </location>
</feature>
<feature type="transmembrane region" description="Helical" evidence="8">
    <location>
        <begin position="129"/>
        <end position="149"/>
    </location>
</feature>
<comment type="caution">
    <text evidence="9">The sequence shown here is derived from an EMBL/GenBank/DDBJ whole genome shotgun (WGS) entry which is preliminary data.</text>
</comment>
<dbReference type="Proteomes" id="UP001174196">
    <property type="component" value="Unassembled WGS sequence"/>
</dbReference>
<evidence type="ECO:0000256" key="3">
    <source>
        <dbReference type="ARBA" id="ARBA00022448"/>
    </source>
</evidence>
<feature type="transmembrane region" description="Helical" evidence="8">
    <location>
        <begin position="101"/>
        <end position="123"/>
    </location>
</feature>
<feature type="transmembrane region" description="Helical" evidence="8">
    <location>
        <begin position="203"/>
        <end position="224"/>
    </location>
</feature>
<evidence type="ECO:0000256" key="2">
    <source>
        <dbReference type="ARBA" id="ARBA00007935"/>
    </source>
</evidence>
<dbReference type="Gene3D" id="1.10.3470.10">
    <property type="entry name" value="ABC transporter involved in vitamin B12 uptake, BtuC"/>
    <property type="match status" value="1"/>
</dbReference>
<sequence>MMRSKKACWLAGLAGLLILTVAVAVSVGSTPIPLTDVWRILGRVLPGVGSMIQPPGDPSVETIVRSIRLPRVLLSVLVGASLAMAGVVYQALLRNPLADPYILGVSSGAALGAVIALLTGWGAAWLGGWNVPAFAFIFAMLALLAVLQLARVGSQMRPETLILSGVVVQAFFGAVLTFCIALSEEQLQQIQSWLMGSFALREWEHVAVVVPFLAIGIVVCWWFSRELNLFALGDRAAGHLGVSVGMVRGLLLVTASLVTAAAVSVSGTIGFVGLVVPHVMRILCGPDHRWLIPLSLLAGGVFLTGADLLARVVLAPRELPIGVVTAFVGAPFFAWLLRNHLRSRRGEGSSC</sequence>
<feature type="transmembrane region" description="Helical" evidence="8">
    <location>
        <begin position="319"/>
        <end position="337"/>
    </location>
</feature>
<keyword evidence="4" id="KW-1003">Cell membrane</keyword>
<comment type="subcellular location">
    <subcellularLocation>
        <location evidence="1">Cell membrane</location>
        <topology evidence="1">Multi-pass membrane protein</topology>
    </subcellularLocation>
</comment>
<comment type="similarity">
    <text evidence="2">Belongs to the binding-protein-dependent transport system permease family. FecCD subfamily.</text>
</comment>
<keyword evidence="6 8" id="KW-1133">Transmembrane helix</keyword>
<dbReference type="SUPFAM" id="SSF81345">
    <property type="entry name" value="ABC transporter involved in vitamin B12 uptake, BtuC"/>
    <property type="match status" value="1"/>
</dbReference>
<keyword evidence="7 8" id="KW-0472">Membrane</keyword>
<dbReference type="Pfam" id="PF01032">
    <property type="entry name" value="FecCD"/>
    <property type="match status" value="1"/>
</dbReference>
<dbReference type="InterPro" id="IPR037294">
    <property type="entry name" value="ABC_BtuC-like"/>
</dbReference>
<dbReference type="PANTHER" id="PTHR30472:SF25">
    <property type="entry name" value="ABC TRANSPORTER PERMEASE PROTEIN MJ0876-RELATED"/>
    <property type="match status" value="1"/>
</dbReference>
<feature type="transmembrane region" description="Helical" evidence="8">
    <location>
        <begin position="236"/>
        <end position="255"/>
    </location>
</feature>